<evidence type="ECO:0000313" key="2">
    <source>
        <dbReference type="Proteomes" id="UP001162164"/>
    </source>
</evidence>
<dbReference type="EMBL" id="JAPWTJ010000540">
    <property type="protein sequence ID" value="KAJ8977493.1"/>
    <property type="molecule type" value="Genomic_DNA"/>
</dbReference>
<accession>A0ABQ9JH00</accession>
<sequence length="109" mass="12063">MDIERNTPLHVIVKYHKALSDFMTLNLIIVVNLMNHGAHMIIGETPLEAAATAVAEIVLKSEMKLSLKSLAANAVKQHKVKLPRTSASGFGVLYRTSRAWYKEKSSQCS</sequence>
<dbReference type="Proteomes" id="UP001162164">
    <property type="component" value="Unassembled WGS sequence"/>
</dbReference>
<evidence type="ECO:0000313" key="1">
    <source>
        <dbReference type="EMBL" id="KAJ8977493.1"/>
    </source>
</evidence>
<keyword evidence="2" id="KW-1185">Reference proteome</keyword>
<organism evidence="1 2">
    <name type="scientific">Molorchus minor</name>
    <dbReference type="NCBI Taxonomy" id="1323400"/>
    <lineage>
        <taxon>Eukaryota</taxon>
        <taxon>Metazoa</taxon>
        <taxon>Ecdysozoa</taxon>
        <taxon>Arthropoda</taxon>
        <taxon>Hexapoda</taxon>
        <taxon>Insecta</taxon>
        <taxon>Pterygota</taxon>
        <taxon>Neoptera</taxon>
        <taxon>Endopterygota</taxon>
        <taxon>Coleoptera</taxon>
        <taxon>Polyphaga</taxon>
        <taxon>Cucujiformia</taxon>
        <taxon>Chrysomeloidea</taxon>
        <taxon>Cerambycidae</taxon>
        <taxon>Lamiinae</taxon>
        <taxon>Monochamini</taxon>
        <taxon>Molorchus</taxon>
    </lineage>
</organism>
<proteinExistence type="predicted"/>
<gene>
    <name evidence="1" type="ORF">NQ317_001776</name>
</gene>
<comment type="caution">
    <text evidence="1">The sequence shown here is derived from an EMBL/GenBank/DDBJ whole genome shotgun (WGS) entry which is preliminary data.</text>
</comment>
<feature type="non-terminal residue" evidence="1">
    <location>
        <position position="109"/>
    </location>
</feature>
<reference evidence="1" key="1">
    <citation type="journal article" date="2023" name="Insect Mol. Biol.">
        <title>Genome sequencing provides insights into the evolution of gene families encoding plant cell wall-degrading enzymes in longhorned beetles.</title>
        <authorList>
            <person name="Shin N.R."/>
            <person name="Okamura Y."/>
            <person name="Kirsch R."/>
            <person name="Pauchet Y."/>
        </authorList>
    </citation>
    <scope>NUCLEOTIDE SEQUENCE</scope>
    <source>
        <strain evidence="1">MMC_N1</strain>
    </source>
</reference>
<protein>
    <submittedName>
        <fullName evidence="1">Uncharacterized protein</fullName>
    </submittedName>
</protein>
<name>A0ABQ9JH00_9CUCU</name>